<dbReference type="Pfam" id="PF02423">
    <property type="entry name" value="OCD_Mu_crystall"/>
    <property type="match status" value="1"/>
</dbReference>
<proteinExistence type="inferred from homology"/>
<dbReference type="PANTHER" id="PTHR13812:SF19">
    <property type="entry name" value="KETIMINE REDUCTASE MU-CRYSTALLIN"/>
    <property type="match status" value="1"/>
</dbReference>
<sequence length="337" mass="36672">MLVLTKSDVSKVIDEFLNTDDLIDNQRNALISFSKGNVQNPLRSTIKSGNHNLLYMPSSVDHQAIGMKVVAVPLQTASVKVKSDGLPGATIVHDESTGLVEGLVNATELTALRTASSSLLGTSLFVPKSANPRKMVIFSTGKQAYNHAALFYRFYKESIDEITYWNHSSTSLDILNSSMFDFVDTEIIQSVIASSEGKRVDEKLSTADIVICCTPSLVPLFSSDKVKEGAHITLIGSYKPEMQEIDTQLIHDAGDSIIVDSRSDCAEEAGEFIRAGTDLSKVHTLGDLLQDGSSYLKRNGRVSIYKGVGIGIQDSSIARLILDKAKRNDIGTHIDFN</sequence>
<dbReference type="PIRSF" id="PIRSF001439">
    <property type="entry name" value="CryM"/>
    <property type="match status" value="1"/>
</dbReference>
<dbReference type="InterPro" id="IPR003462">
    <property type="entry name" value="ODC_Mu_crystall"/>
</dbReference>
<evidence type="ECO:0000256" key="1">
    <source>
        <dbReference type="ARBA" id="ARBA00008903"/>
    </source>
</evidence>
<dbReference type="InterPro" id="IPR023401">
    <property type="entry name" value="ODC_N"/>
</dbReference>
<dbReference type="GO" id="GO:0005737">
    <property type="term" value="C:cytoplasm"/>
    <property type="evidence" value="ECO:0007669"/>
    <property type="project" value="TreeGrafter"/>
</dbReference>
<dbReference type="Gene3D" id="3.40.50.720">
    <property type="entry name" value="NAD(P)-binding Rossmann-like Domain"/>
    <property type="match status" value="1"/>
</dbReference>
<accession>A0A4T0M7C5</accession>
<organism evidence="2 3">
    <name type="scientific">Wallemia mellicola</name>
    <dbReference type="NCBI Taxonomy" id="1708541"/>
    <lineage>
        <taxon>Eukaryota</taxon>
        <taxon>Fungi</taxon>
        <taxon>Dikarya</taxon>
        <taxon>Basidiomycota</taxon>
        <taxon>Wallemiomycotina</taxon>
        <taxon>Wallemiomycetes</taxon>
        <taxon>Wallemiales</taxon>
        <taxon>Wallemiaceae</taxon>
        <taxon>Wallemia</taxon>
    </lineage>
</organism>
<dbReference type="Gene3D" id="3.30.1780.10">
    <property type="entry name" value="ornithine cyclodeaminase, domain 1"/>
    <property type="match status" value="1"/>
</dbReference>
<dbReference type="SUPFAM" id="SSF51735">
    <property type="entry name" value="NAD(P)-binding Rossmann-fold domains"/>
    <property type="match status" value="1"/>
</dbReference>
<name>A0A4T0M7C5_9BASI</name>
<reference evidence="2 3" key="1">
    <citation type="submission" date="2019-03" db="EMBL/GenBank/DDBJ databases">
        <title>Sequencing 25 genomes of Wallemia mellicola.</title>
        <authorList>
            <person name="Gostincar C."/>
        </authorList>
    </citation>
    <scope>NUCLEOTIDE SEQUENCE [LARGE SCALE GENOMIC DNA]</scope>
    <source>
        <strain evidence="2 3">EXF-6152</strain>
    </source>
</reference>
<protein>
    <submittedName>
        <fullName evidence="2">NAD(P)-binding protein</fullName>
    </submittedName>
</protein>
<evidence type="ECO:0000313" key="2">
    <source>
        <dbReference type="EMBL" id="TIB78578.1"/>
    </source>
</evidence>
<dbReference type="AlphaFoldDB" id="A0A4T0M7C5"/>
<dbReference type="EMBL" id="SPRC01000025">
    <property type="protein sequence ID" value="TIB78578.1"/>
    <property type="molecule type" value="Genomic_DNA"/>
</dbReference>
<dbReference type="Proteomes" id="UP000310685">
    <property type="component" value="Unassembled WGS sequence"/>
</dbReference>
<comment type="similarity">
    <text evidence="1">Belongs to the ornithine cyclodeaminase/mu-crystallin family.</text>
</comment>
<evidence type="ECO:0000313" key="3">
    <source>
        <dbReference type="Proteomes" id="UP000310685"/>
    </source>
</evidence>
<comment type="caution">
    <text evidence="2">The sequence shown here is derived from an EMBL/GenBank/DDBJ whole genome shotgun (WGS) entry which is preliminary data.</text>
</comment>
<dbReference type="InterPro" id="IPR036291">
    <property type="entry name" value="NAD(P)-bd_dom_sf"/>
</dbReference>
<dbReference type="PANTHER" id="PTHR13812">
    <property type="entry name" value="KETIMINE REDUCTASE MU-CRYSTALLIN"/>
    <property type="match status" value="1"/>
</dbReference>
<gene>
    <name evidence="2" type="ORF">E3Q22_02511</name>
</gene>